<dbReference type="RefSeq" id="WP_166192611.1">
    <property type="nucleotide sequence ID" value="NZ_CP049811.1"/>
</dbReference>
<evidence type="ECO:0000256" key="5">
    <source>
        <dbReference type="ARBA" id="ARBA00023002"/>
    </source>
</evidence>
<dbReference type="Gene3D" id="1.20.140.10">
    <property type="entry name" value="Butyryl-CoA Dehydrogenase, subunit A, domain 3"/>
    <property type="match status" value="1"/>
</dbReference>
<evidence type="ECO:0000256" key="3">
    <source>
        <dbReference type="ARBA" id="ARBA00022630"/>
    </source>
</evidence>
<organism evidence="10 11">
    <name type="scientific">Pontivivens nitratireducens</name>
    <dbReference type="NCBI Taxonomy" id="2758038"/>
    <lineage>
        <taxon>Bacteria</taxon>
        <taxon>Pseudomonadati</taxon>
        <taxon>Pseudomonadota</taxon>
        <taxon>Alphaproteobacteria</taxon>
        <taxon>Rhodobacterales</taxon>
        <taxon>Paracoccaceae</taxon>
        <taxon>Pontivivens</taxon>
    </lineage>
</organism>
<dbReference type="SUPFAM" id="SSF47203">
    <property type="entry name" value="Acyl-CoA dehydrogenase C-terminal domain-like"/>
    <property type="match status" value="1"/>
</dbReference>
<keyword evidence="4 6" id="KW-0274">FAD</keyword>
<evidence type="ECO:0000256" key="6">
    <source>
        <dbReference type="RuleBase" id="RU362125"/>
    </source>
</evidence>
<dbReference type="Proteomes" id="UP000500791">
    <property type="component" value="Chromosome"/>
</dbReference>
<dbReference type="SUPFAM" id="SSF56645">
    <property type="entry name" value="Acyl-CoA dehydrogenase NM domain-like"/>
    <property type="match status" value="1"/>
</dbReference>
<dbReference type="Pfam" id="PF02770">
    <property type="entry name" value="Acyl-CoA_dh_M"/>
    <property type="match status" value="1"/>
</dbReference>
<feature type="domain" description="Acyl-CoA dehydrogenase/oxidase C-terminal" evidence="7">
    <location>
        <begin position="234"/>
        <end position="389"/>
    </location>
</feature>
<dbReference type="GO" id="GO:0005886">
    <property type="term" value="C:plasma membrane"/>
    <property type="evidence" value="ECO:0007669"/>
    <property type="project" value="TreeGrafter"/>
</dbReference>
<reference evidence="10 11" key="1">
    <citation type="submission" date="2020-03" db="EMBL/GenBank/DDBJ databases">
        <title>Complete genome sequence of Monaibacterium sp. ALG8 with diverse plasmids.</title>
        <authorList>
            <person name="Sun C."/>
        </authorList>
    </citation>
    <scope>NUCLEOTIDE SEQUENCE [LARGE SCALE GENOMIC DNA]</scope>
    <source>
        <strain evidence="10 11">ALG8</strain>
    </source>
</reference>
<dbReference type="InterPro" id="IPR037069">
    <property type="entry name" value="AcylCoA_DH/ox_N_sf"/>
</dbReference>
<dbReference type="InterPro" id="IPR013786">
    <property type="entry name" value="AcylCoA_DH/ox_N"/>
</dbReference>
<evidence type="ECO:0000259" key="8">
    <source>
        <dbReference type="Pfam" id="PF02770"/>
    </source>
</evidence>
<dbReference type="InterPro" id="IPR009075">
    <property type="entry name" value="AcylCo_DH/oxidase_C"/>
</dbReference>
<dbReference type="InterPro" id="IPR052161">
    <property type="entry name" value="Mycobact_Acyl-CoA_DH"/>
</dbReference>
<dbReference type="PANTHER" id="PTHR43292:SF3">
    <property type="entry name" value="ACYL-COA DEHYDROGENASE FADE29"/>
    <property type="match status" value="1"/>
</dbReference>
<name>A0A6G7VNH3_9RHOB</name>
<dbReference type="FunFam" id="2.40.110.10:FF:000002">
    <property type="entry name" value="Acyl-CoA dehydrogenase fadE12"/>
    <property type="match status" value="1"/>
</dbReference>
<dbReference type="PANTHER" id="PTHR43292">
    <property type="entry name" value="ACYL-COA DEHYDROGENASE"/>
    <property type="match status" value="1"/>
</dbReference>
<dbReference type="GO" id="GO:0050660">
    <property type="term" value="F:flavin adenine dinucleotide binding"/>
    <property type="evidence" value="ECO:0007669"/>
    <property type="project" value="InterPro"/>
</dbReference>
<dbReference type="Gene3D" id="2.40.110.10">
    <property type="entry name" value="Butyryl-CoA Dehydrogenase, subunit A, domain 2"/>
    <property type="match status" value="1"/>
</dbReference>
<dbReference type="AlphaFoldDB" id="A0A6G7VNH3"/>
<gene>
    <name evidence="10" type="ORF">G8E03_12885</name>
</gene>
<dbReference type="Gene3D" id="1.10.540.10">
    <property type="entry name" value="Acyl-CoA dehydrogenase/oxidase, N-terminal domain"/>
    <property type="match status" value="1"/>
</dbReference>
<dbReference type="GO" id="GO:0016627">
    <property type="term" value="F:oxidoreductase activity, acting on the CH-CH group of donors"/>
    <property type="evidence" value="ECO:0007669"/>
    <property type="project" value="InterPro"/>
</dbReference>
<dbReference type="InterPro" id="IPR036250">
    <property type="entry name" value="AcylCo_DH-like_C"/>
</dbReference>
<dbReference type="InterPro" id="IPR046373">
    <property type="entry name" value="Acyl-CoA_Oxase/DH_mid-dom_sf"/>
</dbReference>
<proteinExistence type="inferred from homology"/>
<keyword evidence="5 6" id="KW-0560">Oxidoreductase</keyword>
<protein>
    <submittedName>
        <fullName evidence="10">Acyl-CoA dehydrogenase</fullName>
    </submittedName>
</protein>
<sequence>MRLRDSSEEATFRAYVRTWLGENLTDQWRQDYASLEGRERIDFLRKWQGQLYEAGLAVRSWPNAYGGKDAPLTEDLIVFEELANHDAPPDVFRIGVRIIAPMLMKLARADQRETYVPRIADGRDLWSQGFSEPAFGSDLSALTTRAVRKGDKFVINGQKVWNTYGHLADYCLLLARTNQNAPPHKGLSTFVVPLTTKGIDIRPLRQMNGQQDFNEIFFDDVEIGEEALVGELDGGWKVAMTMLDFERRGISVLGFGCRRLYEKLIALARVTRTRDGDQNLIDLPDVRENIARVGVQARIAVLNNHRFAAMHSEGSVPGPETSVQKLHTTELNKTMHALALDLIGRADLTNPQVRKSFSSWEREYLTSFGMTIAGGTSQIQRNIISERLLGLPR</sequence>
<keyword evidence="11" id="KW-1185">Reference proteome</keyword>
<evidence type="ECO:0000259" key="9">
    <source>
        <dbReference type="Pfam" id="PF02771"/>
    </source>
</evidence>
<accession>A0A6G7VNH3</accession>
<evidence type="ECO:0000313" key="11">
    <source>
        <dbReference type="Proteomes" id="UP000500791"/>
    </source>
</evidence>
<evidence type="ECO:0000259" key="7">
    <source>
        <dbReference type="Pfam" id="PF00441"/>
    </source>
</evidence>
<evidence type="ECO:0000256" key="2">
    <source>
        <dbReference type="ARBA" id="ARBA00009347"/>
    </source>
</evidence>
<evidence type="ECO:0000256" key="4">
    <source>
        <dbReference type="ARBA" id="ARBA00022827"/>
    </source>
</evidence>
<dbReference type="KEGG" id="mon:G8E03_12885"/>
<feature type="domain" description="Acyl-CoA oxidase/dehydrogenase middle" evidence="8">
    <location>
        <begin position="129"/>
        <end position="221"/>
    </location>
</feature>
<feature type="domain" description="Acyl-CoA dehydrogenase/oxidase N-terminal" evidence="9">
    <location>
        <begin position="7"/>
        <end position="122"/>
    </location>
</feature>
<dbReference type="InterPro" id="IPR009100">
    <property type="entry name" value="AcylCoA_DH/oxidase_NM_dom_sf"/>
</dbReference>
<dbReference type="EMBL" id="CP049811">
    <property type="protein sequence ID" value="QIK41571.1"/>
    <property type="molecule type" value="Genomic_DNA"/>
</dbReference>
<dbReference type="InterPro" id="IPR006091">
    <property type="entry name" value="Acyl-CoA_Oxase/DH_mid-dom"/>
</dbReference>
<dbReference type="Pfam" id="PF00441">
    <property type="entry name" value="Acyl-CoA_dh_1"/>
    <property type="match status" value="1"/>
</dbReference>
<evidence type="ECO:0000256" key="1">
    <source>
        <dbReference type="ARBA" id="ARBA00001974"/>
    </source>
</evidence>
<keyword evidence="3 6" id="KW-0285">Flavoprotein</keyword>
<dbReference type="Pfam" id="PF02771">
    <property type="entry name" value="Acyl-CoA_dh_N"/>
    <property type="match status" value="1"/>
</dbReference>
<comment type="similarity">
    <text evidence="2 6">Belongs to the acyl-CoA dehydrogenase family.</text>
</comment>
<evidence type="ECO:0000313" key="10">
    <source>
        <dbReference type="EMBL" id="QIK41571.1"/>
    </source>
</evidence>
<comment type="cofactor">
    <cofactor evidence="1 6">
        <name>FAD</name>
        <dbReference type="ChEBI" id="CHEBI:57692"/>
    </cofactor>
</comment>